<dbReference type="Proteomes" id="UP000692954">
    <property type="component" value="Unassembled WGS sequence"/>
</dbReference>
<feature type="coiled-coil region" evidence="1">
    <location>
        <begin position="146"/>
        <end position="173"/>
    </location>
</feature>
<sequence>MINKDPYNLNQSYNNPQIQNDFQISLPISNNNITIRQILNQPNNQNYDYFDHSYQQQQQSQLRSSSMNPKSKIRIIQQPNNIHIQHHQPRFAIQPKQDYQTEQMKQNQNFLNNNSMYNHQHRNNIQQRKNDDYLMIQKNQPKKILADQIDITLQNSRKQYKSLERQYQINQDMLKYQQINVYDLPQNNNKSNHYDLPQINNKSTHYDQDRQNKSQQSEKNDSLNCTNTSFMQTKRPICYYCKSIIDKKGINLICWHQYHPECLTEIILCQIQKQSISKLPKCLCGLKLKQQTIRNIQNGQQILKIILEQQLGQIYQKYEKNLNKCPNCEFRFIKNYRLNNECWCPNCEKAFKIK</sequence>
<comment type="caution">
    <text evidence="3">The sequence shown here is derived from an EMBL/GenBank/DDBJ whole genome shotgun (WGS) entry which is preliminary data.</text>
</comment>
<dbReference type="OrthoDB" id="10316369at2759"/>
<evidence type="ECO:0008006" key="5">
    <source>
        <dbReference type="Google" id="ProtNLM"/>
    </source>
</evidence>
<dbReference type="AlphaFoldDB" id="A0A8S1RMH1"/>
<name>A0A8S1RMH1_9CILI</name>
<accession>A0A8S1RMH1</accession>
<organism evidence="3 4">
    <name type="scientific">Paramecium sonneborni</name>
    <dbReference type="NCBI Taxonomy" id="65129"/>
    <lineage>
        <taxon>Eukaryota</taxon>
        <taxon>Sar</taxon>
        <taxon>Alveolata</taxon>
        <taxon>Ciliophora</taxon>
        <taxon>Intramacronucleata</taxon>
        <taxon>Oligohymenophorea</taxon>
        <taxon>Peniculida</taxon>
        <taxon>Parameciidae</taxon>
        <taxon>Paramecium</taxon>
    </lineage>
</organism>
<keyword evidence="4" id="KW-1185">Reference proteome</keyword>
<dbReference type="EMBL" id="CAJJDN010000182">
    <property type="protein sequence ID" value="CAD8128015.1"/>
    <property type="molecule type" value="Genomic_DNA"/>
</dbReference>
<keyword evidence="1" id="KW-0175">Coiled coil</keyword>
<evidence type="ECO:0000313" key="4">
    <source>
        <dbReference type="Proteomes" id="UP000692954"/>
    </source>
</evidence>
<protein>
    <recommendedName>
        <fullName evidence="5">RING-type domain-containing protein</fullName>
    </recommendedName>
</protein>
<evidence type="ECO:0000256" key="2">
    <source>
        <dbReference type="SAM" id="MobiDB-lite"/>
    </source>
</evidence>
<gene>
    <name evidence="3" type="ORF">PSON_ATCC_30995.1.T1820040</name>
</gene>
<feature type="compositionally biased region" description="Basic and acidic residues" evidence="2">
    <location>
        <begin position="204"/>
        <end position="221"/>
    </location>
</feature>
<reference evidence="3" key="1">
    <citation type="submission" date="2021-01" db="EMBL/GenBank/DDBJ databases">
        <authorList>
            <consortium name="Genoscope - CEA"/>
            <person name="William W."/>
        </authorList>
    </citation>
    <scope>NUCLEOTIDE SEQUENCE</scope>
</reference>
<feature type="region of interest" description="Disordered" evidence="2">
    <location>
        <begin position="186"/>
        <end position="225"/>
    </location>
</feature>
<evidence type="ECO:0000313" key="3">
    <source>
        <dbReference type="EMBL" id="CAD8128015.1"/>
    </source>
</evidence>
<proteinExistence type="predicted"/>
<evidence type="ECO:0000256" key="1">
    <source>
        <dbReference type="SAM" id="Coils"/>
    </source>
</evidence>